<feature type="non-terminal residue" evidence="1">
    <location>
        <position position="1"/>
    </location>
</feature>
<evidence type="ECO:0000313" key="2">
    <source>
        <dbReference type="Proteomes" id="UP000229847"/>
    </source>
</evidence>
<gene>
    <name evidence="1" type="ORF">COX03_03455</name>
</gene>
<sequence>NDGGAPLEADTASVDGFKRFEILGSPLRSIVIKKFNLRTAKLYIVAKFDPPTLSPKIGIFIAIDKVFACCFRKKFFKVFW</sequence>
<protein>
    <submittedName>
        <fullName evidence="1">Uncharacterized protein</fullName>
    </submittedName>
</protein>
<name>A0A2H0BI73_9BACT</name>
<dbReference type="Proteomes" id="UP000229847">
    <property type="component" value="Unassembled WGS sequence"/>
</dbReference>
<reference evidence="1 2" key="1">
    <citation type="submission" date="2017-09" db="EMBL/GenBank/DDBJ databases">
        <title>Depth-based differentiation of microbial function through sediment-hosted aquifers and enrichment of novel symbionts in the deep terrestrial subsurface.</title>
        <authorList>
            <person name="Probst A.J."/>
            <person name="Ladd B."/>
            <person name="Jarett J.K."/>
            <person name="Geller-Mcgrath D.E."/>
            <person name="Sieber C.M."/>
            <person name="Emerson J.B."/>
            <person name="Anantharaman K."/>
            <person name="Thomas B.C."/>
            <person name="Malmstrom R."/>
            <person name="Stieglmeier M."/>
            <person name="Klingl A."/>
            <person name="Woyke T."/>
            <person name="Ryan C.M."/>
            <person name="Banfield J.F."/>
        </authorList>
    </citation>
    <scope>NUCLEOTIDE SEQUENCE [LARGE SCALE GENOMIC DNA]</scope>
    <source>
        <strain evidence="1">CG22_combo_CG10-13_8_21_14_all_39_10</strain>
    </source>
</reference>
<accession>A0A2H0BI73</accession>
<comment type="caution">
    <text evidence="1">The sequence shown here is derived from an EMBL/GenBank/DDBJ whole genome shotgun (WGS) entry which is preliminary data.</text>
</comment>
<dbReference type="AlphaFoldDB" id="A0A2H0BI73"/>
<proteinExistence type="predicted"/>
<dbReference type="EMBL" id="PCSW01000105">
    <property type="protein sequence ID" value="PIP57365.1"/>
    <property type="molecule type" value="Genomic_DNA"/>
</dbReference>
<evidence type="ECO:0000313" key="1">
    <source>
        <dbReference type="EMBL" id="PIP57365.1"/>
    </source>
</evidence>
<organism evidence="1 2">
    <name type="scientific">Candidatus Woesebacteria bacterium CG22_combo_CG10-13_8_21_14_all_39_10</name>
    <dbReference type="NCBI Taxonomy" id="1975059"/>
    <lineage>
        <taxon>Bacteria</taxon>
        <taxon>Candidatus Woeseibacteriota</taxon>
    </lineage>
</organism>